<gene>
    <name evidence="8" type="ORF">WN48_02624</name>
</gene>
<organism evidence="8 9">
    <name type="scientific">Eufriesea mexicana</name>
    <dbReference type="NCBI Taxonomy" id="516756"/>
    <lineage>
        <taxon>Eukaryota</taxon>
        <taxon>Metazoa</taxon>
        <taxon>Ecdysozoa</taxon>
        <taxon>Arthropoda</taxon>
        <taxon>Hexapoda</taxon>
        <taxon>Insecta</taxon>
        <taxon>Pterygota</taxon>
        <taxon>Neoptera</taxon>
        <taxon>Endopterygota</taxon>
        <taxon>Hymenoptera</taxon>
        <taxon>Apocrita</taxon>
        <taxon>Aculeata</taxon>
        <taxon>Apoidea</taxon>
        <taxon>Anthophila</taxon>
        <taxon>Apidae</taxon>
        <taxon>Eufriesea</taxon>
    </lineage>
</organism>
<evidence type="ECO:0000313" key="8">
    <source>
        <dbReference type="EMBL" id="OAD52200.1"/>
    </source>
</evidence>
<dbReference type="SUPFAM" id="SSF50891">
    <property type="entry name" value="Cyclophilin-like"/>
    <property type="match status" value="1"/>
</dbReference>
<evidence type="ECO:0000256" key="5">
    <source>
        <dbReference type="ARBA" id="ARBA00042090"/>
    </source>
</evidence>
<dbReference type="InterPro" id="IPR029000">
    <property type="entry name" value="Cyclophilin-like_dom_sf"/>
</dbReference>
<protein>
    <recommendedName>
        <fullName evidence="4">Spliceosome-associated protein CWC27 homolog</fullName>
    </recommendedName>
    <alternativeName>
        <fullName evidence="5">Probable inactive peptidyl-prolyl cis-trans isomerase CWC27 homolog</fullName>
    </alternativeName>
</protein>
<dbReference type="GO" id="GO:0071013">
    <property type="term" value="C:catalytic step 2 spliceosome"/>
    <property type="evidence" value="ECO:0007669"/>
    <property type="project" value="TreeGrafter"/>
</dbReference>
<dbReference type="PROSITE" id="PS50072">
    <property type="entry name" value="CSA_PPIASE_2"/>
    <property type="match status" value="1"/>
</dbReference>
<evidence type="ECO:0000256" key="4">
    <source>
        <dbReference type="ARBA" id="ARBA00040027"/>
    </source>
</evidence>
<keyword evidence="3" id="KW-0539">Nucleus</keyword>
<dbReference type="InterPro" id="IPR002130">
    <property type="entry name" value="Cyclophilin-type_PPIase_dom"/>
</dbReference>
<dbReference type="PANTHER" id="PTHR45625:SF6">
    <property type="entry name" value="SPLICEOSOME-ASSOCIATED PROTEIN CWC27 HOMOLOG"/>
    <property type="match status" value="1"/>
</dbReference>
<evidence type="ECO:0000256" key="1">
    <source>
        <dbReference type="ARBA" id="ARBA00004123"/>
    </source>
</evidence>
<proteinExistence type="inferred from homology"/>
<evidence type="ECO:0000259" key="7">
    <source>
        <dbReference type="PROSITE" id="PS50072"/>
    </source>
</evidence>
<comment type="subunit">
    <text evidence="6">Part of the activated spliceosome B/catalytic step 1 spliceosome, one of the forms of the spliceosome which has a well-formed active site but still cannot catalyze the branching reaction and is composed at least of 52 proteins, the U2, U5 and U6 snRNAs and the pre-mRNA. Recruited during early steps of activated spliceosome B maturation, it is probably one of the first proteins released from this complex as he matures to the spliceosome C complex. Component of the minor spliceosome, which splices U12-type introns.</text>
</comment>
<comment type="subcellular location">
    <subcellularLocation>
        <location evidence="1">Nucleus</location>
    </subcellularLocation>
</comment>
<evidence type="ECO:0000313" key="9">
    <source>
        <dbReference type="Proteomes" id="UP000250275"/>
    </source>
</evidence>
<dbReference type="EMBL" id="KQ776227">
    <property type="protein sequence ID" value="OAD52200.1"/>
    <property type="molecule type" value="Genomic_DNA"/>
</dbReference>
<dbReference type="InterPro" id="IPR044666">
    <property type="entry name" value="Cyclophilin_A-like"/>
</dbReference>
<keyword evidence="9" id="KW-1185">Reference proteome</keyword>
<dbReference type="Gene3D" id="2.40.100.10">
    <property type="entry name" value="Cyclophilin-like"/>
    <property type="match status" value="1"/>
</dbReference>
<accession>A0A310SFM0</accession>
<dbReference type="GO" id="GO:0003755">
    <property type="term" value="F:peptidyl-prolyl cis-trans isomerase activity"/>
    <property type="evidence" value="ECO:0007669"/>
    <property type="project" value="InterPro"/>
</dbReference>
<dbReference type="Pfam" id="PF00160">
    <property type="entry name" value="Pro_isomerase"/>
    <property type="match status" value="1"/>
</dbReference>
<evidence type="ECO:0000256" key="2">
    <source>
        <dbReference type="ARBA" id="ARBA00007365"/>
    </source>
</evidence>
<feature type="domain" description="PPIase cyclophilin-type" evidence="7">
    <location>
        <begin position="10"/>
        <end position="117"/>
    </location>
</feature>
<keyword evidence="8" id="KW-0413">Isomerase</keyword>
<evidence type="ECO:0000256" key="6">
    <source>
        <dbReference type="ARBA" id="ARBA00046368"/>
    </source>
</evidence>
<dbReference type="AlphaFoldDB" id="A0A310SFM0"/>
<dbReference type="Proteomes" id="UP000250275">
    <property type="component" value="Unassembled WGS sequence"/>
</dbReference>
<evidence type="ECO:0000256" key="3">
    <source>
        <dbReference type="ARBA" id="ARBA00023242"/>
    </source>
</evidence>
<dbReference type="PANTHER" id="PTHR45625">
    <property type="entry name" value="PEPTIDYL-PROLYL CIS-TRANS ISOMERASE-RELATED"/>
    <property type="match status" value="1"/>
</dbReference>
<name>A0A310SFM0_9HYME</name>
<comment type="similarity">
    <text evidence="2">Belongs to the cyclophilin-type PPIase family.</text>
</comment>
<reference evidence="8 9" key="1">
    <citation type="submission" date="2015-07" db="EMBL/GenBank/DDBJ databases">
        <title>The genome of Eufriesea mexicana.</title>
        <authorList>
            <person name="Pan H."/>
            <person name="Kapheim K."/>
        </authorList>
    </citation>
    <scope>NUCLEOTIDE SEQUENCE [LARGE SCALE GENOMIC DNA]</scope>
    <source>
        <strain evidence="8">0111107269</strain>
        <tissue evidence="8">Whole body</tissue>
    </source>
</reference>
<sequence>MKTVRKEIAYYLESGNRKEVAHVSREIDVGFPYGNMRAIEEMKNEHLDDFHTRLRFCRPNLIAIGIAGKDDNGSQFFFTLSSTPELQNKYIIFGKVTGRTIYNMLKLEEALVDEINY</sequence>